<dbReference type="Proteomes" id="UP000029590">
    <property type="component" value="Unassembled WGS sequence"/>
</dbReference>
<comment type="caution">
    <text evidence="2">The sequence shown here is derived from an EMBL/GenBank/DDBJ whole genome shotgun (WGS) entry which is preliminary data.</text>
</comment>
<sequence>MSTTRLRQGASIATWIIATTGISIAIPWLLATLTLAIIAMTGGAVMVQQALAYIATFDGLQWRTSVPAFWSGLTWLSVAIVFACRITLSQWTRDTVDRLATRTGAWIQIRSRALYTRLGGTPNEAGRLSIALVGTLALVLIAAWLSLLAEHNPAHRNAPDFKPTVRPSPSASAALLMPSGSVVSGNARIDQVGEGVYRVTFGDRPEASK</sequence>
<gene>
    <name evidence="2" type="ORF">DM48_7892</name>
</gene>
<evidence type="ECO:0000256" key="1">
    <source>
        <dbReference type="SAM" id="Phobius"/>
    </source>
</evidence>
<evidence type="ECO:0000313" key="2">
    <source>
        <dbReference type="EMBL" id="KGC20288.1"/>
    </source>
</evidence>
<dbReference type="EMBL" id="JPGG01000012">
    <property type="protein sequence ID" value="KGC20288.1"/>
    <property type="molecule type" value="Genomic_DNA"/>
</dbReference>
<reference evidence="2 3" key="1">
    <citation type="submission" date="2014-04" db="EMBL/GenBank/DDBJ databases">
        <authorList>
            <person name="Bishop-Lilly K.A."/>
            <person name="Broomall S.M."/>
            <person name="Chain P.S."/>
            <person name="Chertkov O."/>
            <person name="Coyne S.R."/>
            <person name="Daligault H.E."/>
            <person name="Davenport K.W."/>
            <person name="Erkkila T."/>
            <person name="Frey K.G."/>
            <person name="Gibbons H.S."/>
            <person name="Gu W."/>
            <person name="Jaissle J."/>
            <person name="Johnson S.L."/>
            <person name="Koroleva G.I."/>
            <person name="Ladner J.T."/>
            <person name="Lo C.-C."/>
            <person name="Minogue T.D."/>
            <person name="Munk C."/>
            <person name="Palacios G.F."/>
            <person name="Redden C.L."/>
            <person name="Rosenzweig C.N."/>
            <person name="Scholz M.B."/>
            <person name="Teshima H."/>
            <person name="Xu Y."/>
        </authorList>
    </citation>
    <scope>NUCLEOTIDE SEQUENCE [LARGE SCALE GENOMIC DNA]</scope>
    <source>
        <strain evidence="3">gladioli</strain>
    </source>
</reference>
<dbReference type="RefSeq" id="WP_036057522.1">
    <property type="nucleotide sequence ID" value="NZ_JAHPMB010000026.1"/>
</dbReference>
<keyword evidence="1" id="KW-1133">Transmembrane helix</keyword>
<dbReference type="AlphaFoldDB" id="A0AAW3FAA8"/>
<evidence type="ECO:0000313" key="3">
    <source>
        <dbReference type="Proteomes" id="UP000029590"/>
    </source>
</evidence>
<organism evidence="2 3">
    <name type="scientific">Burkholderia gladioli</name>
    <name type="common">Pseudomonas marginata</name>
    <name type="synonym">Phytomonas marginata</name>
    <dbReference type="NCBI Taxonomy" id="28095"/>
    <lineage>
        <taxon>Bacteria</taxon>
        <taxon>Pseudomonadati</taxon>
        <taxon>Pseudomonadota</taxon>
        <taxon>Betaproteobacteria</taxon>
        <taxon>Burkholderiales</taxon>
        <taxon>Burkholderiaceae</taxon>
        <taxon>Burkholderia</taxon>
    </lineage>
</organism>
<keyword evidence="1" id="KW-0472">Membrane</keyword>
<feature type="transmembrane region" description="Helical" evidence="1">
    <location>
        <begin position="68"/>
        <end position="88"/>
    </location>
</feature>
<proteinExistence type="predicted"/>
<feature type="transmembrane region" description="Helical" evidence="1">
    <location>
        <begin position="36"/>
        <end position="56"/>
    </location>
</feature>
<keyword evidence="1" id="KW-0812">Transmembrane</keyword>
<protein>
    <submittedName>
        <fullName evidence="2">Uncharacterized protein</fullName>
    </submittedName>
</protein>
<feature type="transmembrane region" description="Helical" evidence="1">
    <location>
        <begin position="128"/>
        <end position="149"/>
    </location>
</feature>
<accession>A0AAW3FAA8</accession>
<name>A0AAW3FAA8_BURGA</name>
<feature type="transmembrane region" description="Helical" evidence="1">
    <location>
        <begin position="12"/>
        <end position="30"/>
    </location>
</feature>